<dbReference type="SMART" id="SM01332">
    <property type="entry name" value="Cyclin_C"/>
    <property type="match status" value="1"/>
</dbReference>
<dbReference type="InterPro" id="IPR048258">
    <property type="entry name" value="Cyclins_cyclin-box"/>
</dbReference>
<evidence type="ECO:0000259" key="6">
    <source>
        <dbReference type="SMART" id="SM00385"/>
    </source>
</evidence>
<dbReference type="OMA" id="KHTRYLI"/>
<dbReference type="Pfam" id="PF00134">
    <property type="entry name" value="Cyclin_N"/>
    <property type="match status" value="1"/>
</dbReference>
<dbReference type="OrthoDB" id="5590282at2759"/>
<dbReference type="PANTHER" id="PTHR10177">
    <property type="entry name" value="CYCLINS"/>
    <property type="match status" value="1"/>
</dbReference>
<reference evidence="9" key="1">
    <citation type="journal article" date="2017" name="Nat. Commun.">
        <title>The asparagus genome sheds light on the origin and evolution of a young Y chromosome.</title>
        <authorList>
            <person name="Harkess A."/>
            <person name="Zhou J."/>
            <person name="Xu C."/>
            <person name="Bowers J.E."/>
            <person name="Van der Hulst R."/>
            <person name="Ayyampalayam S."/>
            <person name="Mercati F."/>
            <person name="Riccardi P."/>
            <person name="McKain M.R."/>
            <person name="Kakrana A."/>
            <person name="Tang H."/>
            <person name="Ray J."/>
            <person name="Groenendijk J."/>
            <person name="Arikit S."/>
            <person name="Mathioni S.M."/>
            <person name="Nakano M."/>
            <person name="Shan H."/>
            <person name="Telgmann-Rauber A."/>
            <person name="Kanno A."/>
            <person name="Yue Z."/>
            <person name="Chen H."/>
            <person name="Li W."/>
            <person name="Chen Y."/>
            <person name="Xu X."/>
            <person name="Zhang Y."/>
            <person name="Luo S."/>
            <person name="Chen H."/>
            <person name="Gao J."/>
            <person name="Mao Z."/>
            <person name="Pires J.C."/>
            <person name="Luo M."/>
            <person name="Kudrna D."/>
            <person name="Wing R.A."/>
            <person name="Meyers B.C."/>
            <person name="Yi K."/>
            <person name="Kong H."/>
            <person name="Lavrijsen P."/>
            <person name="Sunseri F."/>
            <person name="Falavigna A."/>
            <person name="Ye Y."/>
            <person name="Leebens-Mack J.H."/>
            <person name="Chen G."/>
        </authorList>
    </citation>
    <scope>NUCLEOTIDE SEQUENCE [LARGE SCALE GENOMIC DNA]</scope>
    <source>
        <strain evidence="9">cv. DH0086</strain>
    </source>
</reference>
<feature type="domain" description="Cyclin C-terminal" evidence="7">
    <location>
        <begin position="184"/>
        <end position="308"/>
    </location>
</feature>
<dbReference type="Gene3D" id="1.10.472.10">
    <property type="entry name" value="Cyclin-like"/>
    <property type="match status" value="2"/>
</dbReference>
<dbReference type="InterPro" id="IPR006671">
    <property type="entry name" value="Cyclin_N"/>
</dbReference>
<dbReference type="SMART" id="SM00385">
    <property type="entry name" value="CYCLIN"/>
    <property type="match status" value="1"/>
</dbReference>
<keyword evidence="2" id="KW-0132">Cell division</keyword>
<dbReference type="InterPro" id="IPR039361">
    <property type="entry name" value="Cyclin"/>
</dbReference>
<sequence>MPLNIVPDEPGPTFDLLCAEDAGALTDDCDGEYPAGYQTAGAFPDDSNESIAEFLEGESDYSPGFDYRARFRSKSLDLLAREESVLWILKVRAFFRFQPLTAYLAVNYFDRFLSAHHVPEAEGWALPLLSVACLSLAAKMEETSVPSLIDLQVEGTARFIFEPRIVCKMELLVLAALKWRLRSITPFTFIDFFAYKADPSGTCARNLVSHATKIVLATIHDIEFLDHCPSSIAASAIISAAGENPELALIDPGSATSWCIGLTKEGITNCYHLMQESIMENKEKGPLMRVATTVDATSSDASSSSSSLQLPLGKRRKLNSSFLSVDGDKEG</sequence>
<dbReference type="InterPro" id="IPR004367">
    <property type="entry name" value="Cyclin_C-dom"/>
</dbReference>
<evidence type="ECO:0000256" key="2">
    <source>
        <dbReference type="ARBA" id="ARBA00022618"/>
    </source>
</evidence>
<dbReference type="InterPro" id="IPR013763">
    <property type="entry name" value="Cyclin-like_dom"/>
</dbReference>
<name>A0A5P1FWL2_ASPOF</name>
<dbReference type="Proteomes" id="UP000243459">
    <property type="component" value="Chromosome 1"/>
</dbReference>
<evidence type="ECO:0000256" key="5">
    <source>
        <dbReference type="RuleBase" id="RU000383"/>
    </source>
</evidence>
<proteinExistence type="inferred from homology"/>
<evidence type="ECO:0000256" key="3">
    <source>
        <dbReference type="ARBA" id="ARBA00023127"/>
    </source>
</evidence>
<evidence type="ECO:0000313" key="9">
    <source>
        <dbReference type="Proteomes" id="UP000243459"/>
    </source>
</evidence>
<evidence type="ECO:0000259" key="7">
    <source>
        <dbReference type="SMART" id="SM01332"/>
    </source>
</evidence>
<dbReference type="PROSITE" id="PS00292">
    <property type="entry name" value="CYCLINS"/>
    <property type="match status" value="1"/>
</dbReference>
<dbReference type="FunFam" id="1.10.472.10:FF:000060">
    <property type="entry name" value="D6-type cyclin"/>
    <property type="match status" value="1"/>
</dbReference>
<feature type="domain" description="Cyclin-like" evidence="6">
    <location>
        <begin position="86"/>
        <end position="175"/>
    </location>
</feature>
<dbReference type="SUPFAM" id="SSF47954">
    <property type="entry name" value="Cyclin-like"/>
    <property type="match status" value="2"/>
</dbReference>
<dbReference type="Gramene" id="ONK82057">
    <property type="protein sequence ID" value="ONK82057"/>
    <property type="gene ID" value="A4U43_C01F35680"/>
</dbReference>
<gene>
    <name evidence="8" type="ORF">A4U43_C01F35680</name>
</gene>
<dbReference type="AlphaFoldDB" id="A0A5P1FWL2"/>
<dbReference type="CDD" id="cd20543">
    <property type="entry name" value="CYCLIN_AtCycD-like_rpt1"/>
    <property type="match status" value="1"/>
</dbReference>
<protein>
    <submittedName>
        <fullName evidence="8">Uncharacterized protein</fullName>
    </submittedName>
</protein>
<organism evidence="8 9">
    <name type="scientific">Asparagus officinalis</name>
    <name type="common">Garden asparagus</name>
    <dbReference type="NCBI Taxonomy" id="4686"/>
    <lineage>
        <taxon>Eukaryota</taxon>
        <taxon>Viridiplantae</taxon>
        <taxon>Streptophyta</taxon>
        <taxon>Embryophyta</taxon>
        <taxon>Tracheophyta</taxon>
        <taxon>Spermatophyta</taxon>
        <taxon>Magnoliopsida</taxon>
        <taxon>Liliopsida</taxon>
        <taxon>Asparagales</taxon>
        <taxon>Asparagaceae</taxon>
        <taxon>Asparagoideae</taxon>
        <taxon>Asparagus</taxon>
    </lineage>
</organism>
<dbReference type="EMBL" id="CM007381">
    <property type="protein sequence ID" value="ONK82057.1"/>
    <property type="molecule type" value="Genomic_DNA"/>
</dbReference>
<dbReference type="InterPro" id="IPR036915">
    <property type="entry name" value="Cyclin-like_sf"/>
</dbReference>
<comment type="similarity">
    <text evidence="1">Belongs to the cyclin family. Cyclin D subfamily.</text>
</comment>
<accession>A0A5P1FWL2</accession>
<evidence type="ECO:0000256" key="4">
    <source>
        <dbReference type="ARBA" id="ARBA00023306"/>
    </source>
</evidence>
<evidence type="ECO:0000256" key="1">
    <source>
        <dbReference type="ARBA" id="ARBA00009065"/>
    </source>
</evidence>
<dbReference type="Pfam" id="PF02984">
    <property type="entry name" value="Cyclin_C"/>
    <property type="match status" value="1"/>
</dbReference>
<keyword evidence="3 5" id="KW-0195">Cyclin</keyword>
<dbReference type="GO" id="GO:0051301">
    <property type="term" value="P:cell division"/>
    <property type="evidence" value="ECO:0007669"/>
    <property type="project" value="UniProtKB-KW"/>
</dbReference>
<keyword evidence="4" id="KW-0131">Cell cycle</keyword>
<keyword evidence="9" id="KW-1185">Reference proteome</keyword>
<evidence type="ECO:0000313" key="8">
    <source>
        <dbReference type="EMBL" id="ONK82057.1"/>
    </source>
</evidence>